<feature type="compositionally biased region" description="Basic and acidic residues" evidence="1">
    <location>
        <begin position="38"/>
        <end position="51"/>
    </location>
</feature>
<keyword evidence="2" id="KW-0732">Signal</keyword>
<gene>
    <name evidence="3" type="ORF">XA68_16658</name>
</gene>
<evidence type="ECO:0000256" key="2">
    <source>
        <dbReference type="SAM" id="SignalP"/>
    </source>
</evidence>
<feature type="compositionally biased region" description="Gly residues" evidence="1">
    <location>
        <begin position="59"/>
        <end position="69"/>
    </location>
</feature>
<reference evidence="3 4" key="1">
    <citation type="journal article" date="2015" name="BMC Genomics">
        <title>Gene expression during zombie ant biting behavior reflects the complexity underlying fungal parasitic behavioral manipulation.</title>
        <authorList>
            <person name="de Bekker C."/>
            <person name="Ohm R.A."/>
            <person name="Loreto R.G."/>
            <person name="Sebastian A."/>
            <person name="Albert I."/>
            <person name="Merrow M."/>
            <person name="Brachmann A."/>
            <person name="Hughes D.P."/>
        </authorList>
    </citation>
    <scope>NUCLEOTIDE SEQUENCE [LARGE SCALE GENOMIC DNA]</scope>
    <source>
        <strain evidence="3 4">SC16a</strain>
    </source>
</reference>
<evidence type="ECO:0000313" key="4">
    <source>
        <dbReference type="Proteomes" id="UP000037136"/>
    </source>
</evidence>
<dbReference type="Proteomes" id="UP000037136">
    <property type="component" value="Unassembled WGS sequence"/>
</dbReference>
<keyword evidence="4" id="KW-1185">Reference proteome</keyword>
<proteinExistence type="predicted"/>
<feature type="chain" id="PRO_5013401017" evidence="2">
    <location>
        <begin position="20"/>
        <end position="110"/>
    </location>
</feature>
<organism evidence="3 4">
    <name type="scientific">Ophiocordyceps unilateralis</name>
    <name type="common">Zombie-ant fungus</name>
    <name type="synonym">Torrubia unilateralis</name>
    <dbReference type="NCBI Taxonomy" id="268505"/>
    <lineage>
        <taxon>Eukaryota</taxon>
        <taxon>Fungi</taxon>
        <taxon>Dikarya</taxon>
        <taxon>Ascomycota</taxon>
        <taxon>Pezizomycotina</taxon>
        <taxon>Sordariomycetes</taxon>
        <taxon>Hypocreomycetidae</taxon>
        <taxon>Hypocreales</taxon>
        <taxon>Ophiocordycipitaceae</taxon>
        <taxon>Ophiocordyceps</taxon>
    </lineage>
</organism>
<dbReference type="AlphaFoldDB" id="A0A2A9PPC7"/>
<sequence>MKTSFVAVLVACLGTGVLAAPALEKTDLQLVKTQNQDAKAKPKPDTKKGDSPRPSAIGTGLGDLVGGLLGTRTSTTTVGYSARRDHLGGRARDPLSDRLGDQFGDQRGLS</sequence>
<comment type="caution">
    <text evidence="3">The sequence shown here is derived from an EMBL/GenBank/DDBJ whole genome shotgun (WGS) entry which is preliminary data.</text>
</comment>
<name>A0A2A9PPC7_OPHUN</name>
<dbReference type="EMBL" id="LAZP02000006">
    <property type="protein sequence ID" value="PFH63219.1"/>
    <property type="molecule type" value="Genomic_DNA"/>
</dbReference>
<evidence type="ECO:0000256" key="1">
    <source>
        <dbReference type="SAM" id="MobiDB-lite"/>
    </source>
</evidence>
<accession>A0A2A9PPC7</accession>
<feature type="compositionally biased region" description="Low complexity" evidence="1">
    <location>
        <begin position="70"/>
        <end position="79"/>
    </location>
</feature>
<evidence type="ECO:0000313" key="3">
    <source>
        <dbReference type="EMBL" id="PFH63219.1"/>
    </source>
</evidence>
<protein>
    <submittedName>
        <fullName evidence="3">Uncharacterized protein</fullName>
    </submittedName>
</protein>
<feature type="signal peptide" evidence="2">
    <location>
        <begin position="1"/>
        <end position="19"/>
    </location>
</feature>
<reference evidence="3 4" key="2">
    <citation type="journal article" date="2017" name="Sci. Rep.">
        <title>Ant-infecting Ophiocordyceps genomes reveal a high diversity of potential behavioral manipulation genes and a possible major role for enterotoxins.</title>
        <authorList>
            <person name="de Bekker C."/>
            <person name="Ohm R.A."/>
            <person name="Evans H.C."/>
            <person name="Brachmann A."/>
            <person name="Hughes D.P."/>
        </authorList>
    </citation>
    <scope>NUCLEOTIDE SEQUENCE [LARGE SCALE GENOMIC DNA]</scope>
    <source>
        <strain evidence="3 4">SC16a</strain>
    </source>
</reference>
<feature type="region of interest" description="Disordered" evidence="1">
    <location>
        <begin position="33"/>
        <end position="110"/>
    </location>
</feature>
<feature type="compositionally biased region" description="Basic and acidic residues" evidence="1">
    <location>
        <begin position="82"/>
        <end position="100"/>
    </location>
</feature>